<reference evidence="7 8" key="1">
    <citation type="journal article" date="2008" name="Int. J. Syst. Evol. Microbiol.">
        <title>Description of Roseateles aquatilis sp. nov. and Roseateles terrae sp. nov., in the class Betaproteobacteria, and emended description of the genus Roseateles.</title>
        <authorList>
            <person name="Gomila M."/>
            <person name="Bowien B."/>
            <person name="Falsen E."/>
            <person name="Moore E.R."/>
            <person name="Lalucat J."/>
        </authorList>
    </citation>
    <scope>NUCLEOTIDE SEQUENCE [LARGE SCALE GENOMIC DNA]</scope>
    <source>
        <strain evidence="7 8">CCUG 48205</strain>
    </source>
</reference>
<keyword evidence="8" id="KW-1185">Reference proteome</keyword>
<dbReference type="InterPro" id="IPR023826">
    <property type="entry name" value="Rhom-like_SP_proteobac"/>
</dbReference>
<dbReference type="InterPro" id="IPR035952">
    <property type="entry name" value="Rhomboid-like_sf"/>
</dbReference>
<evidence type="ECO:0000256" key="3">
    <source>
        <dbReference type="ARBA" id="ARBA00022989"/>
    </source>
</evidence>
<evidence type="ECO:0000256" key="4">
    <source>
        <dbReference type="ARBA" id="ARBA00023136"/>
    </source>
</evidence>
<gene>
    <name evidence="7" type="primary">rrtA</name>
    <name evidence="7" type="ORF">CDN99_22370</name>
</gene>
<proteinExistence type="predicted"/>
<evidence type="ECO:0000256" key="2">
    <source>
        <dbReference type="ARBA" id="ARBA00022692"/>
    </source>
</evidence>
<dbReference type="Gene3D" id="1.20.1540.10">
    <property type="entry name" value="Rhomboid-like"/>
    <property type="match status" value="1"/>
</dbReference>
<feature type="transmembrane region" description="Helical" evidence="5">
    <location>
        <begin position="120"/>
        <end position="140"/>
    </location>
</feature>
<evidence type="ECO:0000313" key="8">
    <source>
        <dbReference type="Proteomes" id="UP000197468"/>
    </source>
</evidence>
<keyword evidence="4 5" id="KW-0472">Membrane</keyword>
<dbReference type="GO" id="GO:0016020">
    <property type="term" value="C:membrane"/>
    <property type="evidence" value="ECO:0007669"/>
    <property type="project" value="UniProtKB-SubCell"/>
</dbReference>
<dbReference type="AlphaFoldDB" id="A0A2D0AM42"/>
<feature type="transmembrane region" description="Helical" evidence="5">
    <location>
        <begin position="183"/>
        <end position="208"/>
    </location>
</feature>
<evidence type="ECO:0000256" key="5">
    <source>
        <dbReference type="SAM" id="Phobius"/>
    </source>
</evidence>
<dbReference type="GO" id="GO:0004252">
    <property type="term" value="F:serine-type endopeptidase activity"/>
    <property type="evidence" value="ECO:0007669"/>
    <property type="project" value="InterPro"/>
</dbReference>
<dbReference type="Pfam" id="PF01694">
    <property type="entry name" value="Rhomboid"/>
    <property type="match status" value="1"/>
</dbReference>
<dbReference type="SUPFAM" id="SSF144091">
    <property type="entry name" value="Rhomboid-like"/>
    <property type="match status" value="1"/>
</dbReference>
<protein>
    <submittedName>
        <fullName evidence="7">Rhombosortase</fullName>
    </submittedName>
</protein>
<dbReference type="NCBIfam" id="TIGR03902">
    <property type="entry name" value="rhom_GG_sort"/>
    <property type="match status" value="1"/>
</dbReference>
<dbReference type="Proteomes" id="UP000197468">
    <property type="component" value="Unassembled WGS sequence"/>
</dbReference>
<organism evidence="7 8">
    <name type="scientific">Roseateles aquatilis</name>
    <dbReference type="NCBI Taxonomy" id="431061"/>
    <lineage>
        <taxon>Bacteria</taxon>
        <taxon>Pseudomonadati</taxon>
        <taxon>Pseudomonadota</taxon>
        <taxon>Betaproteobacteria</taxon>
        <taxon>Burkholderiales</taxon>
        <taxon>Sphaerotilaceae</taxon>
        <taxon>Roseateles</taxon>
    </lineage>
</organism>
<sequence length="216" mass="23015">MARRLRLTSDAMRAGAVAGRAWMWVALVLAAGASLAWAQPPDVQAAMEWRPELAWREPWRAITAALLHWSPQHLIANLAGCAVLGLLGLAARLSPRDAAAWLLAWPLTQFGLLAEPHLTRYGGLSGVLHAGVAVAVVGMIRRRDAHGRERVIGLLIGLGLIVKVAAERPLSGPPLRHWDGWGIAIAPLAHLTGLVAGVCAALLCALAAQAWARRRA</sequence>
<dbReference type="EMBL" id="NIOF01000013">
    <property type="protein sequence ID" value="OWQ85288.1"/>
    <property type="molecule type" value="Genomic_DNA"/>
</dbReference>
<evidence type="ECO:0000256" key="1">
    <source>
        <dbReference type="ARBA" id="ARBA00004141"/>
    </source>
</evidence>
<keyword evidence="2 5" id="KW-0812">Transmembrane</keyword>
<keyword evidence="3 5" id="KW-1133">Transmembrane helix</keyword>
<dbReference type="InterPro" id="IPR022764">
    <property type="entry name" value="Peptidase_S54_rhomboid_dom"/>
</dbReference>
<evidence type="ECO:0000313" key="7">
    <source>
        <dbReference type="EMBL" id="OWQ85288.1"/>
    </source>
</evidence>
<evidence type="ECO:0000259" key="6">
    <source>
        <dbReference type="Pfam" id="PF01694"/>
    </source>
</evidence>
<comment type="caution">
    <text evidence="7">The sequence shown here is derived from an EMBL/GenBank/DDBJ whole genome shotgun (WGS) entry which is preliminary data.</text>
</comment>
<comment type="subcellular location">
    <subcellularLocation>
        <location evidence="1">Membrane</location>
        <topology evidence="1">Multi-pass membrane protein</topology>
    </subcellularLocation>
</comment>
<accession>A0A2D0AM42</accession>
<feature type="domain" description="Peptidase S54 rhomboid" evidence="6">
    <location>
        <begin position="57"/>
        <end position="204"/>
    </location>
</feature>
<feature type="transmembrane region" description="Helical" evidence="5">
    <location>
        <begin position="152"/>
        <end position="171"/>
    </location>
</feature>
<name>A0A2D0AM42_9BURK</name>